<organism evidence="1 2">
    <name type="scientific">Haloechinothrix salitolerans</name>
    <dbReference type="NCBI Taxonomy" id="926830"/>
    <lineage>
        <taxon>Bacteria</taxon>
        <taxon>Bacillati</taxon>
        <taxon>Actinomycetota</taxon>
        <taxon>Actinomycetes</taxon>
        <taxon>Pseudonocardiales</taxon>
        <taxon>Pseudonocardiaceae</taxon>
        <taxon>Haloechinothrix</taxon>
    </lineage>
</organism>
<name>A0ABW2C292_9PSEU</name>
<dbReference type="SUPFAM" id="SSF56112">
    <property type="entry name" value="Protein kinase-like (PK-like)"/>
    <property type="match status" value="1"/>
</dbReference>
<proteinExistence type="predicted"/>
<dbReference type="EMBL" id="JBHSXX010000001">
    <property type="protein sequence ID" value="MFC6868730.1"/>
    <property type="molecule type" value="Genomic_DNA"/>
</dbReference>
<accession>A0ABW2C292</accession>
<evidence type="ECO:0000313" key="1">
    <source>
        <dbReference type="EMBL" id="MFC6868730.1"/>
    </source>
</evidence>
<reference evidence="2" key="1">
    <citation type="journal article" date="2019" name="Int. J. Syst. Evol. Microbiol.">
        <title>The Global Catalogue of Microorganisms (GCM) 10K type strain sequencing project: providing services to taxonomists for standard genome sequencing and annotation.</title>
        <authorList>
            <consortium name="The Broad Institute Genomics Platform"/>
            <consortium name="The Broad Institute Genome Sequencing Center for Infectious Disease"/>
            <person name="Wu L."/>
            <person name="Ma J."/>
        </authorList>
    </citation>
    <scope>NUCLEOTIDE SEQUENCE [LARGE SCALE GENOMIC DNA]</scope>
    <source>
        <strain evidence="2">KCTC 32255</strain>
    </source>
</reference>
<dbReference type="RefSeq" id="WP_345390782.1">
    <property type="nucleotide sequence ID" value="NZ_BAABLA010000005.1"/>
</dbReference>
<dbReference type="Pfam" id="PF10009">
    <property type="entry name" value="DUF2252"/>
    <property type="match status" value="1"/>
</dbReference>
<comment type="caution">
    <text evidence="1">The sequence shown here is derived from an EMBL/GenBank/DDBJ whole genome shotgun (WGS) entry which is preliminary data.</text>
</comment>
<dbReference type="Proteomes" id="UP001596337">
    <property type="component" value="Unassembled WGS sequence"/>
</dbReference>
<keyword evidence="2" id="KW-1185">Reference proteome</keyword>
<dbReference type="InterPro" id="IPR011009">
    <property type="entry name" value="Kinase-like_dom_sf"/>
</dbReference>
<dbReference type="PANTHER" id="PTHR39441">
    <property type="entry name" value="DUF2252 DOMAIN-CONTAINING PROTEIN"/>
    <property type="match status" value="1"/>
</dbReference>
<protein>
    <submittedName>
        <fullName evidence="1">DUF2252 domain-containing protein</fullName>
    </submittedName>
</protein>
<evidence type="ECO:0000313" key="2">
    <source>
        <dbReference type="Proteomes" id="UP001596337"/>
    </source>
</evidence>
<dbReference type="InterPro" id="IPR018721">
    <property type="entry name" value="DUF2252"/>
</dbReference>
<dbReference type="PANTHER" id="PTHR39441:SF1">
    <property type="entry name" value="DUF2252 DOMAIN-CONTAINING PROTEIN"/>
    <property type="match status" value="1"/>
</dbReference>
<sequence>MSDQRTEQIVSILENAFAERVRRGPAAFRKRFRKMAADPFAFYRGSAALFYADMAEREDPWATGALSRVWIHGDLHAENFGTYLNDQGRLIFDVNDFDEAYLGHFTWDLQRCAVSLALIGWRKAFPDDVIDELIARYIRSYVDQVAYYTSSDRDQEWALRLDNARGPVRDTLLAARSASRIDLLTANTAIVGDEREFIEGPGVRRLDDAEHDRVMRAYRRYLETIAGSKWASNDIAFAVKDVVGRSGFGIGSAGLRAYNVLLEGHSQALENDIILSVKEGNIAAASAVVQDDRLAGAFEHHGHRTALSQRALQVHADPYLGWTEIDGTGFVVSELSPYETDLEWEDLTEPDEITELVTDLGKATAKMHCVADADAEGLAVEEQVEDLVLERVDGHVGELVSWVQEFAREYAELTRADHARFVDAFRHGAFGGVSAVAG</sequence>
<gene>
    <name evidence="1" type="ORF">ACFQGD_16435</name>
</gene>